<dbReference type="EMBL" id="JAEFBK010000002">
    <property type="protein sequence ID" value="KAG7638974.1"/>
    <property type="molecule type" value="Genomic_DNA"/>
</dbReference>
<dbReference type="Pfam" id="PF00069">
    <property type="entry name" value="Pkinase"/>
    <property type="match status" value="2"/>
</dbReference>
<dbReference type="Proteomes" id="UP000694240">
    <property type="component" value="Chromosome 2"/>
</dbReference>
<dbReference type="GO" id="GO:0000082">
    <property type="term" value="P:G1/S transition of mitotic cell cycle"/>
    <property type="evidence" value="ECO:0007669"/>
    <property type="project" value="TreeGrafter"/>
</dbReference>
<protein>
    <recommendedName>
        <fullName evidence="1">cyclin-dependent kinase</fullName>
        <ecNumber evidence="1">2.7.11.22</ecNumber>
    </recommendedName>
</protein>
<dbReference type="SMART" id="SM00220">
    <property type="entry name" value="S_TKc"/>
    <property type="match status" value="1"/>
</dbReference>
<dbReference type="GO" id="GO:0010389">
    <property type="term" value="P:regulation of G2/M transition of mitotic cell cycle"/>
    <property type="evidence" value="ECO:0007669"/>
    <property type="project" value="TreeGrafter"/>
</dbReference>
<comment type="catalytic activity">
    <reaction evidence="6">
        <text>L-seryl-[protein] + ATP = O-phospho-L-seryl-[protein] + ADP + H(+)</text>
        <dbReference type="Rhea" id="RHEA:17989"/>
        <dbReference type="Rhea" id="RHEA-COMP:9863"/>
        <dbReference type="Rhea" id="RHEA-COMP:11604"/>
        <dbReference type="ChEBI" id="CHEBI:15378"/>
        <dbReference type="ChEBI" id="CHEBI:29999"/>
        <dbReference type="ChEBI" id="CHEBI:30616"/>
        <dbReference type="ChEBI" id="CHEBI:83421"/>
        <dbReference type="ChEBI" id="CHEBI:456216"/>
        <dbReference type="EC" id="2.7.11.22"/>
    </reaction>
</comment>
<dbReference type="FunFam" id="3.30.200.20:FF:000231">
    <property type="entry name" value="Cyclin-dependent kinase B2,2"/>
    <property type="match status" value="1"/>
</dbReference>
<evidence type="ECO:0000256" key="6">
    <source>
        <dbReference type="ARBA" id="ARBA00048367"/>
    </source>
</evidence>
<dbReference type="InterPro" id="IPR050108">
    <property type="entry name" value="CDK"/>
</dbReference>
<name>A0A8T2FW51_9BRAS</name>
<evidence type="ECO:0000313" key="9">
    <source>
        <dbReference type="EMBL" id="KAG7638974.1"/>
    </source>
</evidence>
<dbReference type="GO" id="GO:0005524">
    <property type="term" value="F:ATP binding"/>
    <property type="evidence" value="ECO:0007669"/>
    <property type="project" value="UniProtKB-UniRule"/>
</dbReference>
<keyword evidence="7" id="KW-0547">Nucleotide-binding</keyword>
<evidence type="ECO:0000256" key="4">
    <source>
        <dbReference type="ARBA" id="ARBA00022777"/>
    </source>
</evidence>
<keyword evidence="3" id="KW-0808">Transferase</keyword>
<feature type="domain" description="Protein kinase" evidence="8">
    <location>
        <begin position="1"/>
        <end position="239"/>
    </location>
</feature>
<dbReference type="GO" id="GO:0030332">
    <property type="term" value="F:cyclin binding"/>
    <property type="evidence" value="ECO:0007669"/>
    <property type="project" value="TreeGrafter"/>
</dbReference>
<dbReference type="GO" id="GO:0000307">
    <property type="term" value="C:cyclin-dependent protein kinase holoenzyme complex"/>
    <property type="evidence" value="ECO:0007669"/>
    <property type="project" value="TreeGrafter"/>
</dbReference>
<evidence type="ECO:0000313" key="10">
    <source>
        <dbReference type="Proteomes" id="UP000694240"/>
    </source>
</evidence>
<dbReference type="GO" id="GO:0005634">
    <property type="term" value="C:nucleus"/>
    <property type="evidence" value="ECO:0007669"/>
    <property type="project" value="TreeGrafter"/>
</dbReference>
<feature type="binding site" evidence="7">
    <location>
        <position position="33"/>
    </location>
    <ligand>
        <name>ATP</name>
        <dbReference type="ChEBI" id="CHEBI:30616"/>
    </ligand>
</feature>
<keyword evidence="7" id="KW-0067">ATP-binding</keyword>
<dbReference type="PANTHER" id="PTHR24056:SF254">
    <property type="entry name" value="CYCLIN-DEPENDENT KINASE 2"/>
    <property type="match status" value="1"/>
</dbReference>
<dbReference type="GO" id="GO:0007165">
    <property type="term" value="P:signal transduction"/>
    <property type="evidence" value="ECO:0007669"/>
    <property type="project" value="TreeGrafter"/>
</dbReference>
<accession>A0A8T2FW51</accession>
<evidence type="ECO:0000256" key="2">
    <source>
        <dbReference type="ARBA" id="ARBA00022527"/>
    </source>
</evidence>
<keyword evidence="4 9" id="KW-0418">Kinase</keyword>
<evidence type="ECO:0000256" key="3">
    <source>
        <dbReference type="ARBA" id="ARBA00022679"/>
    </source>
</evidence>
<evidence type="ECO:0000256" key="1">
    <source>
        <dbReference type="ARBA" id="ARBA00012425"/>
    </source>
</evidence>
<dbReference type="PANTHER" id="PTHR24056">
    <property type="entry name" value="CELL DIVISION PROTEIN KINASE"/>
    <property type="match status" value="1"/>
</dbReference>
<dbReference type="EC" id="2.7.11.22" evidence="1"/>
<dbReference type="GO" id="GO:0010468">
    <property type="term" value="P:regulation of gene expression"/>
    <property type="evidence" value="ECO:0007669"/>
    <property type="project" value="TreeGrafter"/>
</dbReference>
<proteinExistence type="predicted"/>
<dbReference type="InterPro" id="IPR000719">
    <property type="entry name" value="Prot_kinase_dom"/>
</dbReference>
<dbReference type="GO" id="GO:0005737">
    <property type="term" value="C:cytoplasm"/>
    <property type="evidence" value="ECO:0007669"/>
    <property type="project" value="TreeGrafter"/>
</dbReference>
<comment type="caution">
    <text evidence="9">The sequence shown here is derived from an EMBL/GenBank/DDBJ whole genome shotgun (WGS) entry which is preliminary data.</text>
</comment>
<keyword evidence="2" id="KW-0723">Serine/threonine-protein kinase</keyword>
<dbReference type="GO" id="GO:0004693">
    <property type="term" value="F:cyclin-dependent protein serine/threonine kinase activity"/>
    <property type="evidence" value="ECO:0007669"/>
    <property type="project" value="UniProtKB-EC"/>
</dbReference>
<evidence type="ECO:0000256" key="7">
    <source>
        <dbReference type="PROSITE-ProRule" id="PRU10141"/>
    </source>
</evidence>
<evidence type="ECO:0000259" key="8">
    <source>
        <dbReference type="PROSITE" id="PS50011"/>
    </source>
</evidence>
<reference evidence="9 10" key="1">
    <citation type="submission" date="2020-12" db="EMBL/GenBank/DDBJ databases">
        <title>Concerted genomic and epigenomic changes stabilize Arabidopsis allopolyploids.</title>
        <authorList>
            <person name="Chen Z."/>
        </authorList>
    </citation>
    <scope>NUCLEOTIDE SEQUENCE [LARGE SCALE GENOMIC DNA]</scope>
    <source>
        <strain evidence="9">Allo738</strain>
        <tissue evidence="9">Leaf</tissue>
    </source>
</reference>
<dbReference type="PROSITE" id="PS50011">
    <property type="entry name" value="PROTEIN_KINASE_DOM"/>
    <property type="match status" value="1"/>
</dbReference>
<keyword evidence="10" id="KW-1185">Reference proteome</keyword>
<dbReference type="InterPro" id="IPR017441">
    <property type="entry name" value="Protein_kinase_ATP_BS"/>
</dbReference>
<dbReference type="PROSITE" id="PS00107">
    <property type="entry name" value="PROTEIN_KINASE_ATP"/>
    <property type="match status" value="1"/>
</dbReference>
<evidence type="ECO:0000256" key="5">
    <source>
        <dbReference type="ARBA" id="ARBA00047811"/>
    </source>
</evidence>
<gene>
    <name evidence="9" type="ORF">ISN45_At02g033520</name>
</gene>
<comment type="catalytic activity">
    <reaction evidence="5">
        <text>L-threonyl-[protein] + ATP = O-phospho-L-threonyl-[protein] + ADP + H(+)</text>
        <dbReference type="Rhea" id="RHEA:46608"/>
        <dbReference type="Rhea" id="RHEA-COMP:11060"/>
        <dbReference type="Rhea" id="RHEA-COMP:11605"/>
        <dbReference type="ChEBI" id="CHEBI:15378"/>
        <dbReference type="ChEBI" id="CHEBI:30013"/>
        <dbReference type="ChEBI" id="CHEBI:30616"/>
        <dbReference type="ChEBI" id="CHEBI:61977"/>
        <dbReference type="ChEBI" id="CHEBI:456216"/>
        <dbReference type="EC" id="2.7.11.22"/>
    </reaction>
</comment>
<organism evidence="9 10">
    <name type="scientific">Arabidopsis thaliana x Arabidopsis arenosa</name>
    <dbReference type="NCBI Taxonomy" id="1240361"/>
    <lineage>
        <taxon>Eukaryota</taxon>
        <taxon>Viridiplantae</taxon>
        <taxon>Streptophyta</taxon>
        <taxon>Embryophyta</taxon>
        <taxon>Tracheophyta</taxon>
        <taxon>Spermatophyta</taxon>
        <taxon>Magnoliopsida</taxon>
        <taxon>eudicotyledons</taxon>
        <taxon>Gunneridae</taxon>
        <taxon>Pentapetalae</taxon>
        <taxon>rosids</taxon>
        <taxon>malvids</taxon>
        <taxon>Brassicales</taxon>
        <taxon>Brassicaceae</taxon>
        <taxon>Camelineae</taxon>
        <taxon>Arabidopsis</taxon>
    </lineage>
</organism>
<sequence length="247" mass="28198">MEKYEKLEKVGEGTYGKVYKAMEKTTGKLVALKKTRLEMDEEGIPPTALREISLLQMLSQSIYIVRLLCVEHVIQSKDSTVSHSPKSNLYLVFEYLDTDLKKFIDSHRKGSNPRPLEASLVQRAPEVLLGSTHYSTAVDIWSVGCIFAEMIRRQALFPGDSEFQQLLHIFRLLGTPTEQQWPGVMALRDWHVYPKWEPQDLSRAVPSLSPEGIDLLTQMLKYNPAERISAKAALDHPYFDSLDKSQF</sequence>
<dbReference type="AlphaFoldDB" id="A0A8T2FW51"/>